<dbReference type="EMBL" id="SSTE01001516">
    <property type="protein sequence ID" value="KAA0065430.1"/>
    <property type="molecule type" value="Genomic_DNA"/>
</dbReference>
<proteinExistence type="predicted"/>
<comment type="caution">
    <text evidence="1">The sequence shown here is derived from an EMBL/GenBank/DDBJ whole genome shotgun (WGS) entry which is preliminary data.</text>
</comment>
<gene>
    <name evidence="1" type="ORF">E6C27_scaffold17G001080</name>
</gene>
<name>A0A5A7VE13_CUCMM</name>
<dbReference type="Proteomes" id="UP000321393">
    <property type="component" value="Unassembled WGS sequence"/>
</dbReference>
<sequence length="124" mass="12988">MGEFTFDSVGALNGSSSDGRLVSGSKESKTLLNVGCQLGRSWFLTVLSSKLGCPRQKDYGLRLSDTSSTSNGHVEIGVPSTTSSWASLFGSVHNSSIQYTSPTTVGSKVVVTPLEEVDAQGVKV</sequence>
<dbReference type="AlphaFoldDB" id="A0A5A7VE13"/>
<protein>
    <submittedName>
        <fullName evidence="1">Uncharacterized protein</fullName>
    </submittedName>
</protein>
<organism evidence="1 2">
    <name type="scientific">Cucumis melo var. makuwa</name>
    <name type="common">Oriental melon</name>
    <dbReference type="NCBI Taxonomy" id="1194695"/>
    <lineage>
        <taxon>Eukaryota</taxon>
        <taxon>Viridiplantae</taxon>
        <taxon>Streptophyta</taxon>
        <taxon>Embryophyta</taxon>
        <taxon>Tracheophyta</taxon>
        <taxon>Spermatophyta</taxon>
        <taxon>Magnoliopsida</taxon>
        <taxon>eudicotyledons</taxon>
        <taxon>Gunneridae</taxon>
        <taxon>Pentapetalae</taxon>
        <taxon>rosids</taxon>
        <taxon>fabids</taxon>
        <taxon>Cucurbitales</taxon>
        <taxon>Cucurbitaceae</taxon>
        <taxon>Benincaseae</taxon>
        <taxon>Cucumis</taxon>
    </lineage>
</organism>
<reference evidence="1 2" key="1">
    <citation type="submission" date="2019-08" db="EMBL/GenBank/DDBJ databases">
        <title>Draft genome sequences of two oriental melons (Cucumis melo L. var makuwa).</title>
        <authorList>
            <person name="Kwon S.-Y."/>
        </authorList>
    </citation>
    <scope>NUCLEOTIDE SEQUENCE [LARGE SCALE GENOMIC DNA]</scope>
    <source>
        <strain evidence="2">cv. SW 3</strain>
        <tissue evidence="1">Leaf</tissue>
    </source>
</reference>
<evidence type="ECO:0000313" key="2">
    <source>
        <dbReference type="Proteomes" id="UP000321393"/>
    </source>
</evidence>
<evidence type="ECO:0000313" key="1">
    <source>
        <dbReference type="EMBL" id="KAA0065430.1"/>
    </source>
</evidence>
<accession>A0A5A7VE13</accession>